<dbReference type="PANTHER" id="PTHR46517">
    <property type="entry name" value="FRUCTOSE-2,6-BISPHOSPHATASE TIGAR"/>
    <property type="match status" value="1"/>
</dbReference>
<evidence type="ECO:0000313" key="4">
    <source>
        <dbReference type="Proteomes" id="UP001635816"/>
    </source>
</evidence>
<dbReference type="Gene3D" id="3.40.50.1240">
    <property type="entry name" value="Phosphoglycerate mutase-like"/>
    <property type="match status" value="1"/>
</dbReference>
<dbReference type="SUPFAM" id="SSF53254">
    <property type="entry name" value="Phosphoglycerate mutase-like"/>
    <property type="match status" value="1"/>
</dbReference>
<accession>A0ABW9LJC3</accession>
<dbReference type="EMBL" id="JBKBDD010000013">
    <property type="protein sequence ID" value="MFN6547168.1"/>
    <property type="molecule type" value="Genomic_DNA"/>
</dbReference>
<organism evidence="3 4">
    <name type="scientific">Mycolicibacterium nivoides</name>
    <dbReference type="NCBI Taxonomy" id="2487344"/>
    <lineage>
        <taxon>Bacteria</taxon>
        <taxon>Bacillati</taxon>
        <taxon>Actinomycetota</taxon>
        <taxon>Actinomycetes</taxon>
        <taxon>Mycobacteriales</taxon>
        <taxon>Mycobacteriaceae</taxon>
        <taxon>Mycolicibacterium</taxon>
    </lineage>
</organism>
<dbReference type="SMART" id="SM00855">
    <property type="entry name" value="PGAM"/>
    <property type="match status" value="1"/>
</dbReference>
<protein>
    <submittedName>
        <fullName evidence="3">Histidine phosphatase family protein</fullName>
    </submittedName>
</protein>
<feature type="compositionally biased region" description="Low complexity" evidence="2">
    <location>
        <begin position="359"/>
        <end position="375"/>
    </location>
</feature>
<evidence type="ECO:0000256" key="2">
    <source>
        <dbReference type="SAM" id="MobiDB-lite"/>
    </source>
</evidence>
<sequence>MNRRRGDAPASRYRSLLGGVALAFLAFFLAMPVAHAAEVMRVTFVRHAESQANANHIIDTTVPGPGLTQTGQQQAQALVDKLGDNNYDAIYASTMLRTQQTATPMSQYLGLPIQVVDGISEIPAGALEGKSQDQYGTAYILAPLKWAGLLPNMPGPDLTATQPGTDFDGNDFNAGVNNALKSMYDKGDRNAIVFSHGGTIMFWTIMNAKNLSMAQKGMLLSQYTLGNTDYVVVEGNPEDGWTLVDWNGQKFTPEPSFEHEVGLQFRTLSRQLQQAADSVVQSFASGNPATIATAINRGIAAAGFSVLKFNRAVNAEIIKRTTAAFQTGTEDLRQKVSTEVENVKAAVNTSAVTRNLASAPDAPDAAGETATAASKVADDSSADTPAKSKVKDTLDGMVKPRGATDLSDGNKALPGVTKSLSRTGEQVRTAVKDAQDQVSSSIKKLGDAVKKATGQTGKTAGANDGAGSDTASNKDAA</sequence>
<dbReference type="RefSeq" id="WP_409544990.1">
    <property type="nucleotide sequence ID" value="NZ_JBKBDD010000013.1"/>
</dbReference>
<dbReference type="InterPro" id="IPR029033">
    <property type="entry name" value="His_PPase_superfam"/>
</dbReference>
<name>A0ABW9LJC3_9MYCO</name>
<evidence type="ECO:0000313" key="3">
    <source>
        <dbReference type="EMBL" id="MFN6547168.1"/>
    </source>
</evidence>
<comment type="caution">
    <text evidence="3">The sequence shown here is derived from an EMBL/GenBank/DDBJ whole genome shotgun (WGS) entry which is preliminary data.</text>
</comment>
<dbReference type="Pfam" id="PF00300">
    <property type="entry name" value="His_Phos_1"/>
    <property type="match status" value="1"/>
</dbReference>
<reference evidence="3 4" key="1">
    <citation type="submission" date="2024-12" db="EMBL/GenBank/DDBJ databases">
        <title>The coexistence of Mycolicibacterium septicum and Mycolicibacterium nivoides in clinical samples.</title>
        <authorList>
            <person name="Wang C."/>
            <person name="Feng Y."/>
            <person name="Zong Z."/>
        </authorList>
    </citation>
    <scope>NUCLEOTIDE SEQUENCE [LARGE SCALE GENOMIC DNA]</scope>
    <source>
        <strain evidence="3 4">120309</strain>
    </source>
</reference>
<dbReference type="Proteomes" id="UP001635816">
    <property type="component" value="Unassembled WGS sequence"/>
</dbReference>
<keyword evidence="4" id="KW-1185">Reference proteome</keyword>
<dbReference type="InterPro" id="IPR051695">
    <property type="entry name" value="Phosphoglycerate_Mutase"/>
</dbReference>
<proteinExistence type="predicted"/>
<keyword evidence="1" id="KW-0378">Hydrolase</keyword>
<evidence type="ECO:0000256" key="1">
    <source>
        <dbReference type="ARBA" id="ARBA00022801"/>
    </source>
</evidence>
<dbReference type="CDD" id="cd07067">
    <property type="entry name" value="HP_PGM_like"/>
    <property type="match status" value="1"/>
</dbReference>
<gene>
    <name evidence="3" type="ORF">ACK4CT_28615</name>
</gene>
<feature type="region of interest" description="Disordered" evidence="2">
    <location>
        <begin position="355"/>
        <end position="477"/>
    </location>
</feature>
<dbReference type="InterPro" id="IPR013078">
    <property type="entry name" value="His_Pase_superF_clade-1"/>
</dbReference>
<dbReference type="PANTHER" id="PTHR46517:SF1">
    <property type="entry name" value="FRUCTOSE-2,6-BISPHOSPHATASE TIGAR"/>
    <property type="match status" value="1"/>
</dbReference>